<name>A0A7E4V046_PANRE</name>
<reference evidence="2" key="1">
    <citation type="journal article" date="2013" name="Genetics">
        <title>The draft genome and transcriptome of Panagrellus redivivus are shaped by the harsh demands of a free-living lifestyle.</title>
        <authorList>
            <person name="Srinivasan J."/>
            <person name="Dillman A.R."/>
            <person name="Macchietto M.G."/>
            <person name="Heikkinen L."/>
            <person name="Lakso M."/>
            <person name="Fracchia K.M."/>
            <person name="Antoshechkin I."/>
            <person name="Mortazavi A."/>
            <person name="Wong G."/>
            <person name="Sternberg P.W."/>
        </authorList>
    </citation>
    <scope>NUCLEOTIDE SEQUENCE [LARGE SCALE GENOMIC DNA]</scope>
    <source>
        <strain evidence="2">MT8872</strain>
    </source>
</reference>
<proteinExistence type="predicted"/>
<sequence length="360" mass="40893">MPYPIAKLNENYRWRLTDLATPVERYNLQIADGNDLLIPSTLVQFRKTSNLQLYCNDGKPSFTVNHIEPAATYLDLHGEDYVLCCESFFTLCGATILDLDSDTFRNVLLRPTVLHFESCYITVPFLAKMAKLLSAPAVETIEVIAHQALNLSDILVTFPNAYELTVRNMTLSTKTWLSEISLVLKKCLAKLTINCLNIFENLDHQELYIFLEGQPKYFCLSLEISEELVKDKGYPKLVEFLDNNLTHNGPGTYIIVDTKGKKSTWYLPNNIRESDSEPVSVITRPLQTNSFLQMPIRTTTGMLATYQSQPYQFYGTGTESSQKTAWGQSSPQYSPPSPSSCKKSNFVAKHKYYDAYKSKF</sequence>
<dbReference type="WBParaSite" id="Pan_g14968.t1">
    <property type="protein sequence ID" value="Pan_g14968.t1"/>
    <property type="gene ID" value="Pan_g14968"/>
</dbReference>
<reference evidence="3" key="2">
    <citation type="submission" date="2020-10" db="UniProtKB">
        <authorList>
            <consortium name="WormBaseParasite"/>
        </authorList>
    </citation>
    <scope>IDENTIFICATION</scope>
</reference>
<organism evidence="2 3">
    <name type="scientific">Panagrellus redivivus</name>
    <name type="common">Microworm</name>
    <dbReference type="NCBI Taxonomy" id="6233"/>
    <lineage>
        <taxon>Eukaryota</taxon>
        <taxon>Metazoa</taxon>
        <taxon>Ecdysozoa</taxon>
        <taxon>Nematoda</taxon>
        <taxon>Chromadorea</taxon>
        <taxon>Rhabditida</taxon>
        <taxon>Tylenchina</taxon>
        <taxon>Panagrolaimomorpha</taxon>
        <taxon>Panagrolaimoidea</taxon>
        <taxon>Panagrolaimidae</taxon>
        <taxon>Panagrellus</taxon>
    </lineage>
</organism>
<keyword evidence="2" id="KW-1185">Reference proteome</keyword>
<dbReference type="AlphaFoldDB" id="A0A7E4V046"/>
<protein>
    <submittedName>
        <fullName evidence="3">BACK domain-containing protein</fullName>
    </submittedName>
</protein>
<evidence type="ECO:0000256" key="1">
    <source>
        <dbReference type="SAM" id="MobiDB-lite"/>
    </source>
</evidence>
<evidence type="ECO:0000313" key="2">
    <source>
        <dbReference type="Proteomes" id="UP000492821"/>
    </source>
</evidence>
<feature type="region of interest" description="Disordered" evidence="1">
    <location>
        <begin position="322"/>
        <end position="342"/>
    </location>
</feature>
<dbReference type="Proteomes" id="UP000492821">
    <property type="component" value="Unassembled WGS sequence"/>
</dbReference>
<evidence type="ECO:0000313" key="3">
    <source>
        <dbReference type="WBParaSite" id="Pan_g14968.t1"/>
    </source>
</evidence>
<accession>A0A7E4V046</accession>